<dbReference type="PROSITE" id="PS00061">
    <property type="entry name" value="ADH_SHORT"/>
    <property type="match status" value="1"/>
</dbReference>
<dbReference type="PANTHER" id="PTHR24322">
    <property type="entry name" value="PKSB"/>
    <property type="match status" value="1"/>
</dbReference>
<dbReference type="Pfam" id="PF00106">
    <property type="entry name" value="adh_short"/>
    <property type="match status" value="1"/>
</dbReference>
<evidence type="ECO:0000256" key="3">
    <source>
        <dbReference type="ARBA" id="ARBA00022692"/>
    </source>
</evidence>
<accession>A0AA35LUZ8</accession>
<dbReference type="FunFam" id="3.40.50.720:FF:000131">
    <property type="entry name" value="Short-chain dehydrogenase/reductase 3"/>
    <property type="match status" value="1"/>
</dbReference>
<keyword evidence="8" id="KW-0472">Membrane</keyword>
<protein>
    <recommendedName>
        <fullName evidence="10">Short-chain dehydrogenase/reductase 3</fullName>
    </recommendedName>
    <alternativeName>
        <fullName evidence="11">Retinal short-chain dehydrogenase/reductase 1</fullName>
    </alternativeName>
</protein>
<dbReference type="PRINTS" id="PR00080">
    <property type="entry name" value="SDRFAMILY"/>
</dbReference>
<evidence type="ECO:0000256" key="2">
    <source>
        <dbReference type="ARBA" id="ARBA00006484"/>
    </source>
</evidence>
<evidence type="ECO:0000256" key="7">
    <source>
        <dbReference type="ARBA" id="ARBA00023098"/>
    </source>
</evidence>
<comment type="function">
    <text evidence="9">Catalyzes the reduction of all-trans-retinal to all-trans-retinol in the presence of NADPH.</text>
</comment>
<evidence type="ECO:0000313" key="15">
    <source>
        <dbReference type="Proteomes" id="UP001160390"/>
    </source>
</evidence>
<keyword evidence="7" id="KW-0443">Lipid metabolism</keyword>
<keyword evidence="6" id="KW-0560">Oxidoreductase</keyword>
<dbReference type="GO" id="GO:0052650">
    <property type="term" value="F:all-trans-retinol dehydrogenase (NADP+) activity"/>
    <property type="evidence" value="ECO:0007669"/>
    <property type="project" value="UniProtKB-ARBA"/>
</dbReference>
<name>A0AA35LUZ8_9HYPO</name>
<evidence type="ECO:0000256" key="5">
    <source>
        <dbReference type="ARBA" id="ARBA00022989"/>
    </source>
</evidence>
<comment type="subcellular location">
    <subcellularLocation>
        <location evidence="1">Membrane</location>
        <topology evidence="1">Multi-pass membrane protein</topology>
    </subcellularLocation>
</comment>
<dbReference type="InterPro" id="IPR036291">
    <property type="entry name" value="NAD(P)-bd_dom_sf"/>
</dbReference>
<keyword evidence="5" id="KW-1133">Transmembrane helix</keyword>
<organism evidence="14 15">
    <name type="scientific">Clonostachys chloroleuca</name>
    <dbReference type="NCBI Taxonomy" id="1926264"/>
    <lineage>
        <taxon>Eukaryota</taxon>
        <taxon>Fungi</taxon>
        <taxon>Dikarya</taxon>
        <taxon>Ascomycota</taxon>
        <taxon>Pezizomycotina</taxon>
        <taxon>Sordariomycetes</taxon>
        <taxon>Hypocreomycetidae</taxon>
        <taxon>Hypocreales</taxon>
        <taxon>Bionectriaceae</taxon>
        <taxon>Clonostachys</taxon>
    </lineage>
</organism>
<evidence type="ECO:0000256" key="8">
    <source>
        <dbReference type="ARBA" id="ARBA00023136"/>
    </source>
</evidence>
<evidence type="ECO:0000256" key="10">
    <source>
        <dbReference type="ARBA" id="ARBA00068717"/>
    </source>
</evidence>
<dbReference type="SUPFAM" id="SSF51735">
    <property type="entry name" value="NAD(P)-binding Rossmann-fold domains"/>
    <property type="match status" value="1"/>
</dbReference>
<dbReference type="InterPro" id="IPR020904">
    <property type="entry name" value="Sc_DH/Rdtase_CS"/>
</dbReference>
<dbReference type="GO" id="GO:0016020">
    <property type="term" value="C:membrane"/>
    <property type="evidence" value="ECO:0007669"/>
    <property type="project" value="UniProtKB-SubCell"/>
</dbReference>
<comment type="caution">
    <text evidence="14">The sequence shown here is derived from an EMBL/GenBank/DDBJ whole genome shotgun (WGS) entry which is preliminary data.</text>
</comment>
<evidence type="ECO:0000256" key="6">
    <source>
        <dbReference type="ARBA" id="ARBA00023002"/>
    </source>
</evidence>
<evidence type="ECO:0000256" key="9">
    <source>
        <dbReference type="ARBA" id="ARBA00059620"/>
    </source>
</evidence>
<feature type="chain" id="PRO_5041267408" description="Short-chain dehydrogenase/reductase 3" evidence="13">
    <location>
        <begin position="24"/>
        <end position="350"/>
    </location>
</feature>
<keyword evidence="15" id="KW-1185">Reference proteome</keyword>
<sequence length="350" mass="38563">MSRFSPLLPASLLAVATFVPGTAQYAASALSAYVPIFSRLDWLFGSSTRIKVTLGVLFALDAIRWLNRTLNNMSYNAWRFGSVDGWDWPNEIALVTGGSGGIGQLLTERLHAEGMRVIVLDLQELPKSLRDKPGISFYKCDLTNPQEVADAADAVRAEVGHPSIVINNAGLCRLAPILQTSAEDVQKVFGVNCIALWLTTKQFLPNMIRQNKGHVMTIASIASFIALPRAGDYSASKAASLAFHETLATELKFLYQAPNVLTTTFHPNFVRTPLIKDFQHYLEEAGHKFLEPDFVADKIVAQLLRKQGGRIVLPEEQGIITGVRAWPAWIQQLIRDSFGPMSVIPGEKFV</sequence>
<keyword evidence="3" id="KW-0812">Transmembrane</keyword>
<dbReference type="Gene3D" id="3.40.50.720">
    <property type="entry name" value="NAD(P)-binding Rossmann-like Domain"/>
    <property type="match status" value="1"/>
</dbReference>
<evidence type="ECO:0000256" key="1">
    <source>
        <dbReference type="ARBA" id="ARBA00004141"/>
    </source>
</evidence>
<proteinExistence type="inferred from homology"/>
<reference evidence="14" key="1">
    <citation type="submission" date="2023-01" db="EMBL/GenBank/DDBJ databases">
        <authorList>
            <person name="Piombo E."/>
        </authorList>
    </citation>
    <scope>NUCLEOTIDE SEQUENCE</scope>
</reference>
<keyword evidence="4" id="KW-0521">NADP</keyword>
<evidence type="ECO:0000256" key="12">
    <source>
        <dbReference type="RuleBase" id="RU000363"/>
    </source>
</evidence>
<keyword evidence="13" id="KW-0732">Signal</keyword>
<feature type="signal peptide" evidence="13">
    <location>
        <begin position="1"/>
        <end position="23"/>
    </location>
</feature>
<dbReference type="AlphaFoldDB" id="A0AA35LUZ8"/>
<comment type="similarity">
    <text evidence="2 12">Belongs to the short-chain dehydrogenases/reductases (SDR) family.</text>
</comment>
<gene>
    <name evidence="14" type="ORF">CCHLO57077_00016379</name>
</gene>
<evidence type="ECO:0000313" key="14">
    <source>
        <dbReference type="EMBL" id="CAI6074579.1"/>
    </source>
</evidence>
<evidence type="ECO:0000256" key="4">
    <source>
        <dbReference type="ARBA" id="ARBA00022857"/>
    </source>
</evidence>
<dbReference type="Proteomes" id="UP001160390">
    <property type="component" value="Unassembled WGS sequence"/>
</dbReference>
<dbReference type="PANTHER" id="PTHR24322:SF736">
    <property type="entry name" value="RETINOL DEHYDROGENASE 10"/>
    <property type="match status" value="1"/>
</dbReference>
<evidence type="ECO:0000256" key="11">
    <source>
        <dbReference type="ARBA" id="ARBA00082544"/>
    </source>
</evidence>
<dbReference type="InterPro" id="IPR002347">
    <property type="entry name" value="SDR_fam"/>
</dbReference>
<dbReference type="EMBL" id="CABFNP030000654">
    <property type="protein sequence ID" value="CAI6074579.1"/>
    <property type="molecule type" value="Genomic_DNA"/>
</dbReference>
<evidence type="ECO:0000256" key="13">
    <source>
        <dbReference type="SAM" id="SignalP"/>
    </source>
</evidence>
<dbReference type="PRINTS" id="PR00081">
    <property type="entry name" value="GDHRDH"/>
</dbReference>